<comment type="subcellular location">
    <subcellularLocation>
        <location evidence="2">Cell membrane</location>
        <topology evidence="2">Multi-pass membrane protein</topology>
    </subcellularLocation>
</comment>
<dbReference type="RefSeq" id="WP_142932210.1">
    <property type="nucleotide sequence ID" value="NZ_ML660165.1"/>
</dbReference>
<name>A0A545UCN5_9GAMM</name>
<dbReference type="AlphaFoldDB" id="A0A545UCN5"/>
<feature type="domain" description="Histidine kinase" evidence="11">
    <location>
        <begin position="215"/>
        <end position="425"/>
    </location>
</feature>
<dbReference type="PRINTS" id="PR00344">
    <property type="entry name" value="BCTRLSENSOR"/>
</dbReference>
<keyword evidence="4" id="KW-1003">Cell membrane</keyword>
<dbReference type="PANTHER" id="PTHR44936:SF10">
    <property type="entry name" value="SENSOR PROTEIN RSTB"/>
    <property type="match status" value="1"/>
</dbReference>
<dbReference type="InterPro" id="IPR005467">
    <property type="entry name" value="His_kinase_dom"/>
</dbReference>
<evidence type="ECO:0000256" key="7">
    <source>
        <dbReference type="ARBA" id="ARBA00022741"/>
    </source>
</evidence>
<dbReference type="EMBL" id="VIKS01000009">
    <property type="protein sequence ID" value="TQV87183.1"/>
    <property type="molecule type" value="Genomic_DNA"/>
</dbReference>
<keyword evidence="5" id="KW-0597">Phosphoprotein</keyword>
<keyword evidence="7" id="KW-0547">Nucleotide-binding</keyword>
<keyword evidence="10" id="KW-0472">Membrane</keyword>
<feature type="transmembrane region" description="Helical" evidence="10">
    <location>
        <begin position="7"/>
        <end position="26"/>
    </location>
</feature>
<comment type="caution">
    <text evidence="13">The sequence shown here is derived from an EMBL/GenBank/DDBJ whole genome shotgun (WGS) entry which is preliminary data.</text>
</comment>
<dbReference type="Gene3D" id="1.10.287.130">
    <property type="match status" value="1"/>
</dbReference>
<keyword evidence="14" id="KW-1185">Reference proteome</keyword>
<dbReference type="Pfam" id="PF02518">
    <property type="entry name" value="HATPase_c"/>
    <property type="match status" value="1"/>
</dbReference>
<evidence type="ECO:0000256" key="2">
    <source>
        <dbReference type="ARBA" id="ARBA00004651"/>
    </source>
</evidence>
<dbReference type="CDD" id="cd06225">
    <property type="entry name" value="HAMP"/>
    <property type="match status" value="1"/>
</dbReference>
<feature type="domain" description="HAMP" evidence="12">
    <location>
        <begin position="155"/>
        <end position="207"/>
    </location>
</feature>
<sequence length="427" mass="48716">MTRLFLSLYFGILATIMTFIFVADWINTSLIVDVENIIEAEKFSAEVELLEKLSAHVSESEKQVYIELIAKRNQSVIELIDKSEVPNDIQAKLSEQKVWFDDDEYDYFTAFNPPQYFRISEDENSELLDVDSSIGLIIFVAFMLLITASCFLWLMSLYRKLRFLEQAADKISHGDLTARAPDKKRLQVGNLNIRFNEMAEQVEKLLASHKRLTHTIAHELRTPLFRMQIQSELLAEAKPERKAIHLAGIEENIFELQDMIDELLQYAKAERAELKLKLCEIQISSFFRNLAESHQLEISTPIEVIAQDSKLQQFVADKSLLDRAITNLLRNAIKYGGERIRLSVKETDEKLVFCVEDDGDGISEQEIGNIFEPFYRADEGNEKAIGYGLGLAISKEIAILHGGELLYERSLLGGAAFHLSISNRLSL</sequence>
<dbReference type="Pfam" id="PF00512">
    <property type="entry name" value="HisKA"/>
    <property type="match status" value="1"/>
</dbReference>
<gene>
    <name evidence="13" type="ORF">FLL46_15380</name>
</gene>
<dbReference type="InterPro" id="IPR036097">
    <property type="entry name" value="HisK_dim/P_sf"/>
</dbReference>
<organism evidence="13 14">
    <name type="scientific">Aliikangiella coralliicola</name>
    <dbReference type="NCBI Taxonomy" id="2592383"/>
    <lineage>
        <taxon>Bacteria</taxon>
        <taxon>Pseudomonadati</taxon>
        <taxon>Pseudomonadota</taxon>
        <taxon>Gammaproteobacteria</taxon>
        <taxon>Oceanospirillales</taxon>
        <taxon>Pleioneaceae</taxon>
        <taxon>Aliikangiella</taxon>
    </lineage>
</organism>
<dbReference type="SMART" id="SM00387">
    <property type="entry name" value="HATPase_c"/>
    <property type="match status" value="1"/>
</dbReference>
<dbReference type="Gene3D" id="6.10.340.10">
    <property type="match status" value="1"/>
</dbReference>
<dbReference type="InterPro" id="IPR036890">
    <property type="entry name" value="HATPase_C_sf"/>
</dbReference>
<dbReference type="InterPro" id="IPR003594">
    <property type="entry name" value="HATPase_dom"/>
</dbReference>
<dbReference type="SMART" id="SM00388">
    <property type="entry name" value="HisKA"/>
    <property type="match status" value="1"/>
</dbReference>
<evidence type="ECO:0000256" key="6">
    <source>
        <dbReference type="ARBA" id="ARBA00022679"/>
    </source>
</evidence>
<dbReference type="Gene3D" id="3.30.565.10">
    <property type="entry name" value="Histidine kinase-like ATPase, C-terminal domain"/>
    <property type="match status" value="1"/>
</dbReference>
<dbReference type="SMART" id="SM00304">
    <property type="entry name" value="HAMP"/>
    <property type="match status" value="1"/>
</dbReference>
<dbReference type="PROSITE" id="PS50109">
    <property type="entry name" value="HIS_KIN"/>
    <property type="match status" value="1"/>
</dbReference>
<dbReference type="CDD" id="cd00082">
    <property type="entry name" value="HisKA"/>
    <property type="match status" value="1"/>
</dbReference>
<dbReference type="InterPro" id="IPR003660">
    <property type="entry name" value="HAMP_dom"/>
</dbReference>
<dbReference type="InterPro" id="IPR004358">
    <property type="entry name" value="Sig_transdc_His_kin-like_C"/>
</dbReference>
<evidence type="ECO:0000259" key="11">
    <source>
        <dbReference type="PROSITE" id="PS50109"/>
    </source>
</evidence>
<evidence type="ECO:0000256" key="3">
    <source>
        <dbReference type="ARBA" id="ARBA00012438"/>
    </source>
</evidence>
<evidence type="ECO:0000256" key="5">
    <source>
        <dbReference type="ARBA" id="ARBA00022553"/>
    </source>
</evidence>
<evidence type="ECO:0000256" key="4">
    <source>
        <dbReference type="ARBA" id="ARBA00022475"/>
    </source>
</evidence>
<evidence type="ECO:0000256" key="1">
    <source>
        <dbReference type="ARBA" id="ARBA00000085"/>
    </source>
</evidence>
<evidence type="ECO:0000313" key="13">
    <source>
        <dbReference type="EMBL" id="TQV87183.1"/>
    </source>
</evidence>
<dbReference type="GO" id="GO:0000155">
    <property type="term" value="F:phosphorelay sensor kinase activity"/>
    <property type="evidence" value="ECO:0007669"/>
    <property type="project" value="InterPro"/>
</dbReference>
<dbReference type="CDD" id="cd00075">
    <property type="entry name" value="HATPase"/>
    <property type="match status" value="1"/>
</dbReference>
<keyword evidence="10" id="KW-1133">Transmembrane helix</keyword>
<proteinExistence type="predicted"/>
<evidence type="ECO:0000313" key="14">
    <source>
        <dbReference type="Proteomes" id="UP000315439"/>
    </source>
</evidence>
<dbReference type="Proteomes" id="UP000315439">
    <property type="component" value="Unassembled WGS sequence"/>
</dbReference>
<accession>A0A545UCN5</accession>
<dbReference type="GO" id="GO:0005886">
    <property type="term" value="C:plasma membrane"/>
    <property type="evidence" value="ECO:0007669"/>
    <property type="project" value="UniProtKB-SubCell"/>
</dbReference>
<dbReference type="SUPFAM" id="SSF47384">
    <property type="entry name" value="Homodimeric domain of signal transducing histidine kinase"/>
    <property type="match status" value="1"/>
</dbReference>
<dbReference type="InterPro" id="IPR003661">
    <property type="entry name" value="HisK_dim/P_dom"/>
</dbReference>
<dbReference type="GO" id="GO:0005524">
    <property type="term" value="F:ATP binding"/>
    <property type="evidence" value="ECO:0007669"/>
    <property type="project" value="UniProtKB-KW"/>
</dbReference>
<dbReference type="Pfam" id="PF00672">
    <property type="entry name" value="HAMP"/>
    <property type="match status" value="1"/>
</dbReference>
<evidence type="ECO:0000256" key="10">
    <source>
        <dbReference type="SAM" id="Phobius"/>
    </source>
</evidence>
<dbReference type="InterPro" id="IPR050980">
    <property type="entry name" value="2C_sensor_his_kinase"/>
</dbReference>
<dbReference type="SUPFAM" id="SSF55874">
    <property type="entry name" value="ATPase domain of HSP90 chaperone/DNA topoisomerase II/histidine kinase"/>
    <property type="match status" value="1"/>
</dbReference>
<feature type="transmembrane region" description="Helical" evidence="10">
    <location>
        <begin position="134"/>
        <end position="154"/>
    </location>
</feature>
<evidence type="ECO:0000259" key="12">
    <source>
        <dbReference type="PROSITE" id="PS50885"/>
    </source>
</evidence>
<protein>
    <recommendedName>
        <fullName evidence="3">histidine kinase</fullName>
        <ecNumber evidence="3">2.7.13.3</ecNumber>
    </recommendedName>
</protein>
<dbReference type="PROSITE" id="PS50885">
    <property type="entry name" value="HAMP"/>
    <property type="match status" value="1"/>
</dbReference>
<comment type="catalytic activity">
    <reaction evidence="1">
        <text>ATP + protein L-histidine = ADP + protein N-phospho-L-histidine.</text>
        <dbReference type="EC" id="2.7.13.3"/>
    </reaction>
</comment>
<dbReference type="OrthoDB" id="9804645at2"/>
<keyword evidence="6" id="KW-0808">Transferase</keyword>
<dbReference type="PANTHER" id="PTHR44936">
    <property type="entry name" value="SENSOR PROTEIN CREC"/>
    <property type="match status" value="1"/>
</dbReference>
<keyword evidence="10" id="KW-0812">Transmembrane</keyword>
<keyword evidence="8" id="KW-0418">Kinase</keyword>
<reference evidence="13 14" key="1">
    <citation type="submission" date="2019-07" db="EMBL/GenBank/DDBJ databases">
        <title>Draft genome for Aliikangiella sp. M105.</title>
        <authorList>
            <person name="Wang G."/>
        </authorList>
    </citation>
    <scope>NUCLEOTIDE SEQUENCE [LARGE SCALE GENOMIC DNA]</scope>
    <source>
        <strain evidence="13 14">M105</strain>
    </source>
</reference>
<evidence type="ECO:0000256" key="8">
    <source>
        <dbReference type="ARBA" id="ARBA00022777"/>
    </source>
</evidence>
<dbReference type="EC" id="2.7.13.3" evidence="3"/>
<keyword evidence="9" id="KW-0067">ATP-binding</keyword>
<evidence type="ECO:0000256" key="9">
    <source>
        <dbReference type="ARBA" id="ARBA00022840"/>
    </source>
</evidence>